<dbReference type="RefSeq" id="WP_099334674.1">
    <property type="nucleotide sequence ID" value="NZ_CP042812.1"/>
</dbReference>
<protein>
    <submittedName>
        <fullName evidence="1">Uncharacterized protein</fullName>
    </submittedName>
</protein>
<keyword evidence="2" id="KW-1185">Reference proteome</keyword>
<comment type="caution">
    <text evidence="1">The sequence shown here is derived from an EMBL/GenBank/DDBJ whole genome shotgun (WGS) entry which is preliminary data.</text>
</comment>
<accession>A0ABX4LNX3</accession>
<dbReference type="EMBL" id="NWVW01000009">
    <property type="protein sequence ID" value="PHO09607.1"/>
    <property type="molecule type" value="Genomic_DNA"/>
</dbReference>
<name>A0ABX4LNX3_9BACT</name>
<dbReference type="Proteomes" id="UP000221384">
    <property type="component" value="Unassembled WGS sequence"/>
</dbReference>
<organism evidence="1 2">
    <name type="scientific">Malaciobacter canalis</name>
    <dbReference type="NCBI Taxonomy" id="1912871"/>
    <lineage>
        <taxon>Bacteria</taxon>
        <taxon>Pseudomonadati</taxon>
        <taxon>Campylobacterota</taxon>
        <taxon>Epsilonproteobacteria</taxon>
        <taxon>Campylobacterales</taxon>
        <taxon>Arcobacteraceae</taxon>
        <taxon>Malaciobacter</taxon>
    </lineage>
</organism>
<gene>
    <name evidence="1" type="ORF">CPG37_08895</name>
</gene>
<evidence type="ECO:0000313" key="2">
    <source>
        <dbReference type="Proteomes" id="UP000221384"/>
    </source>
</evidence>
<reference evidence="1 2" key="1">
    <citation type="submission" date="2017-09" db="EMBL/GenBank/DDBJ databases">
        <authorList>
            <person name="Perez-Cataluna A."/>
            <person name="Figueras M.J."/>
            <person name="Salas-Masso N."/>
        </authorList>
    </citation>
    <scope>NUCLEOTIDE SEQUENCE [LARGE SCALE GENOMIC DNA]</scope>
    <source>
        <strain evidence="1 2">F138-33</strain>
    </source>
</reference>
<proteinExistence type="predicted"/>
<sequence length="344" mass="41250">MIITPYDKNFNLCQHWLYNTKNNIHNKEILNLQISFHGIKTSQIVKTFIRTIMKEDQEEILEDTLNCFATKLYSVYFTPITDIYYEQNRNIILITLHFPNFIEIHRPILCISLKDYSLDLNSRFRKNPLNEELLHKLTQEVDNFSHKPTINQYDEHNNYIKRLPLLELMRNKEYDRVANFAHNIILKEPYPFMLKKILVDTEYLSNKYNFKQLIIDDIKMFVNEKVLLARLAIIIYRLSFLEFDKNGSDIEEFFRQKLGLGNSKNMYLGSLNFLTRDLTSNTSHKAYDLRNLESKQIEIAKEIIKNQRMRYGDELDFEFDKESIYTVTHLSYEKIEQLIKKDLI</sequence>
<evidence type="ECO:0000313" key="1">
    <source>
        <dbReference type="EMBL" id="PHO09607.1"/>
    </source>
</evidence>